<feature type="compositionally biased region" description="Low complexity" evidence="2">
    <location>
        <begin position="187"/>
        <end position="197"/>
    </location>
</feature>
<comment type="caution">
    <text evidence="3">The sequence shown here is derived from an EMBL/GenBank/DDBJ whole genome shotgun (WGS) entry which is preliminary data.</text>
</comment>
<feature type="compositionally biased region" description="Basic and acidic residues" evidence="2">
    <location>
        <begin position="356"/>
        <end position="367"/>
    </location>
</feature>
<evidence type="ECO:0000256" key="1">
    <source>
        <dbReference type="SAM" id="Coils"/>
    </source>
</evidence>
<evidence type="ECO:0000313" key="3">
    <source>
        <dbReference type="EMBL" id="KAK7684480.1"/>
    </source>
</evidence>
<dbReference type="EMBL" id="JASBNA010000025">
    <property type="protein sequence ID" value="KAK7684480.1"/>
    <property type="molecule type" value="Genomic_DNA"/>
</dbReference>
<accession>A0AAW0FT17</accession>
<dbReference type="Proteomes" id="UP001385951">
    <property type="component" value="Unassembled WGS sequence"/>
</dbReference>
<dbReference type="AlphaFoldDB" id="A0AAW0FT17"/>
<name>A0AAW0FT17_9APHY</name>
<gene>
    <name evidence="3" type="ORF">QCA50_012427</name>
</gene>
<evidence type="ECO:0000313" key="4">
    <source>
        <dbReference type="Proteomes" id="UP001385951"/>
    </source>
</evidence>
<reference evidence="3 4" key="1">
    <citation type="submission" date="2022-09" db="EMBL/GenBank/DDBJ databases">
        <authorList>
            <person name="Palmer J.M."/>
        </authorList>
    </citation>
    <scope>NUCLEOTIDE SEQUENCE [LARGE SCALE GENOMIC DNA]</scope>
    <source>
        <strain evidence="3 4">DSM 7382</strain>
    </source>
</reference>
<feature type="compositionally biased region" description="Pro residues" evidence="2">
    <location>
        <begin position="63"/>
        <end position="75"/>
    </location>
</feature>
<feature type="compositionally biased region" description="Basic and acidic residues" evidence="2">
    <location>
        <begin position="46"/>
        <end position="59"/>
    </location>
</feature>
<sequence>MTGPPFGRKRARSQSRERASSSANPPGHSNRAHSPRRNQRPPPGFDRNDHNRPRRRSPEGGRLPPPLPPPTQPPGPRRDLRWVQRHYAYCHESGCSICDDFYRHIVNGVSSDPQLATMIAQASLSRPEDTQRRIDDLDRQLREANRRIDETERRAADLRRGNDELKRERDYEHERNRVLTGLTRPTGGSSSAEGSSSTAINQEIERLRTELATTAVTRDNYRAHANELMAWVLRSRHNVTASSSTPDTAVRPYPYFTITPTDPGTTPRLAIPLPDDDVVMGNTAHSGYTDRLFALNEQGAIAPWARDPYESLEYEDDEVPDSGSDGTIEANSDDSVRPSAKRKGKGKARANPTSNSREDTRPRDKGKGKAKAAPPTSFGTAGSSRAPVVAPTVPSPTPPLPWTESGEVQTWRNLTGTGWGITLDTNSNSEGGGGTSTGSNETPQNSVASYGTTEVHHPPFNGVEWVARRLNPVPVPASASQQERRDIMARAGRNRARPTLSEGEIPPLFVELNTINEQVLQNLFERAEDQGNPGARDSAEILGELNNASARARKPRHPLEDFVVKKYKGKPTWAKETPPSGGVPSSVSISDTLLLEATAVTNSNTIQTSELPVEIAHNSSIPPTTEDVHMTQDSSGPGIINIGTSTDSSTSTTNRGGGNDTPSRQSSGPSGNMVQNIPNPPAPSLSTTDPGELLFPGLNPVDYEAVRDLRDLFLSADSPLTRPTLDVWEELLVRYPHLQLFGIQVNNLADLNSQFLHGFLSILQRIPSPRSPERILVVLQALRTRWLESPGFIRGNTGPVTSLMTTSELSSVDQIVAHFTNHGIGLEEHLDVCALLGFIARPR</sequence>
<proteinExistence type="predicted"/>
<keyword evidence="4" id="KW-1185">Reference proteome</keyword>
<feature type="region of interest" description="Disordered" evidence="2">
    <location>
        <begin position="1"/>
        <end position="78"/>
    </location>
</feature>
<feature type="region of interest" description="Disordered" evidence="2">
    <location>
        <begin position="314"/>
        <end position="405"/>
    </location>
</feature>
<feature type="region of interest" description="Disordered" evidence="2">
    <location>
        <begin position="618"/>
        <end position="693"/>
    </location>
</feature>
<organism evidence="3 4">
    <name type="scientific">Cerrena zonata</name>
    <dbReference type="NCBI Taxonomy" id="2478898"/>
    <lineage>
        <taxon>Eukaryota</taxon>
        <taxon>Fungi</taxon>
        <taxon>Dikarya</taxon>
        <taxon>Basidiomycota</taxon>
        <taxon>Agaricomycotina</taxon>
        <taxon>Agaricomycetes</taxon>
        <taxon>Polyporales</taxon>
        <taxon>Cerrenaceae</taxon>
        <taxon>Cerrena</taxon>
    </lineage>
</organism>
<feature type="compositionally biased region" description="Basic residues" evidence="2">
    <location>
        <begin position="30"/>
        <end position="39"/>
    </location>
</feature>
<protein>
    <submittedName>
        <fullName evidence="3">Uncharacterized protein</fullName>
    </submittedName>
</protein>
<feature type="compositionally biased region" description="Polar residues" evidence="2">
    <location>
        <begin position="662"/>
        <end position="677"/>
    </location>
</feature>
<evidence type="ECO:0000256" key="2">
    <source>
        <dbReference type="SAM" id="MobiDB-lite"/>
    </source>
</evidence>
<feature type="coiled-coil region" evidence="1">
    <location>
        <begin position="127"/>
        <end position="168"/>
    </location>
</feature>
<keyword evidence="1" id="KW-0175">Coiled coil</keyword>
<feature type="compositionally biased region" description="Basic residues" evidence="2">
    <location>
        <begin position="339"/>
        <end position="348"/>
    </location>
</feature>
<feature type="region of interest" description="Disordered" evidence="2">
    <location>
        <begin position="180"/>
        <end position="199"/>
    </location>
</feature>
<feature type="region of interest" description="Disordered" evidence="2">
    <location>
        <begin position="424"/>
        <end position="449"/>
    </location>
</feature>
<feature type="compositionally biased region" description="Low complexity" evidence="2">
    <location>
        <begin position="638"/>
        <end position="654"/>
    </location>
</feature>